<accession>A0A816XHI0</accession>
<feature type="signal peptide" evidence="1">
    <location>
        <begin position="1"/>
        <end position="18"/>
    </location>
</feature>
<evidence type="ECO:0000313" key="3">
    <source>
        <dbReference type="Proteomes" id="UP000663824"/>
    </source>
</evidence>
<dbReference type="EMBL" id="CAJNRE010016531">
    <property type="protein sequence ID" value="CAF2146747.1"/>
    <property type="molecule type" value="Genomic_DNA"/>
</dbReference>
<dbReference type="AlphaFoldDB" id="A0A816XHI0"/>
<proteinExistence type="predicted"/>
<sequence>MIRITLILCVIFFIEINARRHRCIDSGVSFSDKISRSPIVVYGASIEKQIYLQSKTELLFNVTLQVDCIFKGQDVEKEIKITEAGIKVDHTACQSLEQGSYYIVFLEKWGTNTNSYRPVDFHEVIYRPVDFHEVMFDNMTNELLEKTCHLTRISPLNSTINVCPNVATHEYCPHDDNDVSITSSEEYSNNVYNYEKTSNFDDDKKFNHQSHVIITKDGSVATHSDIHSRNDARSSAAKCISLIIIVIMISYDFEMFNISQDYVYSY</sequence>
<dbReference type="Proteomes" id="UP000663824">
    <property type="component" value="Unassembled WGS sequence"/>
</dbReference>
<feature type="chain" id="PRO_5032810334" evidence="1">
    <location>
        <begin position="19"/>
        <end position="266"/>
    </location>
</feature>
<protein>
    <submittedName>
        <fullName evidence="2">Uncharacterized protein</fullName>
    </submittedName>
</protein>
<comment type="caution">
    <text evidence="2">The sequence shown here is derived from an EMBL/GenBank/DDBJ whole genome shotgun (WGS) entry which is preliminary data.</text>
</comment>
<evidence type="ECO:0000313" key="2">
    <source>
        <dbReference type="EMBL" id="CAF2146747.1"/>
    </source>
</evidence>
<organism evidence="2 3">
    <name type="scientific">Rotaria magnacalcarata</name>
    <dbReference type="NCBI Taxonomy" id="392030"/>
    <lineage>
        <taxon>Eukaryota</taxon>
        <taxon>Metazoa</taxon>
        <taxon>Spiralia</taxon>
        <taxon>Gnathifera</taxon>
        <taxon>Rotifera</taxon>
        <taxon>Eurotatoria</taxon>
        <taxon>Bdelloidea</taxon>
        <taxon>Philodinida</taxon>
        <taxon>Philodinidae</taxon>
        <taxon>Rotaria</taxon>
    </lineage>
</organism>
<evidence type="ECO:0000256" key="1">
    <source>
        <dbReference type="SAM" id="SignalP"/>
    </source>
</evidence>
<keyword evidence="1" id="KW-0732">Signal</keyword>
<gene>
    <name evidence="2" type="ORF">MBJ925_LOCUS30527</name>
</gene>
<name>A0A816XHI0_9BILA</name>
<reference evidence="2" key="1">
    <citation type="submission" date="2021-02" db="EMBL/GenBank/DDBJ databases">
        <authorList>
            <person name="Nowell W R."/>
        </authorList>
    </citation>
    <scope>NUCLEOTIDE SEQUENCE</scope>
</reference>